<evidence type="ECO:0000313" key="4">
    <source>
        <dbReference type="Proteomes" id="UP000677054"/>
    </source>
</evidence>
<evidence type="ECO:0000256" key="1">
    <source>
        <dbReference type="SAM" id="MobiDB-lite"/>
    </source>
</evidence>
<feature type="transmembrane region" description="Helical" evidence="2">
    <location>
        <begin position="296"/>
        <end position="318"/>
    </location>
</feature>
<dbReference type="AlphaFoldDB" id="A0A7R8X7E0"/>
<feature type="transmembrane region" description="Helical" evidence="2">
    <location>
        <begin position="261"/>
        <end position="284"/>
    </location>
</feature>
<feature type="transmembrane region" description="Helical" evidence="2">
    <location>
        <begin position="162"/>
        <end position="184"/>
    </location>
</feature>
<evidence type="ECO:0000313" key="3">
    <source>
        <dbReference type="EMBL" id="CAD7241040.1"/>
    </source>
</evidence>
<dbReference type="Proteomes" id="UP000677054">
    <property type="component" value="Unassembled WGS sequence"/>
</dbReference>
<dbReference type="EMBL" id="LR899605">
    <property type="protein sequence ID" value="CAD7241040.1"/>
    <property type="molecule type" value="Genomic_DNA"/>
</dbReference>
<keyword evidence="4" id="KW-1185">Reference proteome</keyword>
<protein>
    <submittedName>
        <fullName evidence="3">Uncharacterized protein</fullName>
    </submittedName>
</protein>
<feature type="region of interest" description="Disordered" evidence="1">
    <location>
        <begin position="473"/>
        <end position="519"/>
    </location>
</feature>
<sequence length="577" mass="64321">MEAWQAAEREEEKTKEVRLEGAVKWLCFVSSITGDFPFGGILGSGGPRFRWLSFPSVRPWIRLVLHGLLYVYFFYVLRDAVSSAFSRESKTFDDAQLNASYGLLVRRSLTAFFAFASVMTTTSLAYVSLILLTLFKGKSLQKALGEVLELGSSVHVSSRRIFLQYSVLFALNSLFSLASGMMAWKAGFSWSMALVTIVMGSSHNHTFLFLPHLSLYLCTLVASAYDRLRVSLEDPQNDAWKSAHLWDRRLKDVVRGLGSSLGLQVSVLLAATIVNTTATLYMVLVELDFRQGAFDIAVTLLPFLTSTLISWTASAVCLRAAQVIREEVQPLRDHEWALMSFGMQDENFRRQINWRLLSKIEDPSCPEKEIQAETFALKKILQSANVLMTGSGFVRLGERSRWRRARVSGGDDGRERSAPAVATDDVERIDTVRTNRVVAFSIRTDDVLTPRVRGLARRGIGVLASAELPRSPAFLPGSLARPSASGTGEDGRGGRRTRGKTDATERGIDRHRGTRSRSDAVLHSGKEKYGESTKNLRQHTFEEMDIGHDALLQPLLDVQPRFSLVSIGPPCNLRRTF</sequence>
<feature type="transmembrane region" description="Helical" evidence="2">
    <location>
        <begin position="60"/>
        <end position="77"/>
    </location>
</feature>
<name>A0A7R8X7E0_9CRUS</name>
<keyword evidence="2" id="KW-0472">Membrane</keyword>
<feature type="transmembrane region" description="Helical" evidence="2">
    <location>
        <begin position="111"/>
        <end position="135"/>
    </location>
</feature>
<organism evidence="3">
    <name type="scientific">Darwinula stevensoni</name>
    <dbReference type="NCBI Taxonomy" id="69355"/>
    <lineage>
        <taxon>Eukaryota</taxon>
        <taxon>Metazoa</taxon>
        <taxon>Ecdysozoa</taxon>
        <taxon>Arthropoda</taxon>
        <taxon>Crustacea</taxon>
        <taxon>Oligostraca</taxon>
        <taxon>Ostracoda</taxon>
        <taxon>Podocopa</taxon>
        <taxon>Podocopida</taxon>
        <taxon>Darwinulocopina</taxon>
        <taxon>Darwinuloidea</taxon>
        <taxon>Darwinulidae</taxon>
        <taxon>Darwinula</taxon>
    </lineage>
</organism>
<dbReference type="EMBL" id="CAJPEV010000088">
    <property type="protein sequence ID" value="CAG0880373.1"/>
    <property type="molecule type" value="Genomic_DNA"/>
</dbReference>
<keyword evidence="2" id="KW-1133">Transmembrane helix</keyword>
<keyword evidence="2" id="KW-0812">Transmembrane</keyword>
<proteinExistence type="predicted"/>
<evidence type="ECO:0000256" key="2">
    <source>
        <dbReference type="SAM" id="Phobius"/>
    </source>
</evidence>
<gene>
    <name evidence="3" type="ORF">DSTB1V02_LOCUS1042</name>
</gene>
<reference evidence="3" key="1">
    <citation type="submission" date="2020-11" db="EMBL/GenBank/DDBJ databases">
        <authorList>
            <person name="Tran Van P."/>
        </authorList>
    </citation>
    <scope>NUCLEOTIDE SEQUENCE</scope>
</reference>
<feature type="compositionally biased region" description="Basic and acidic residues" evidence="1">
    <location>
        <begin position="489"/>
        <end position="519"/>
    </location>
</feature>
<accession>A0A7R8X7E0</accession>